<keyword evidence="6" id="KW-0368">Histidine biosynthesis</keyword>
<dbReference type="AlphaFoldDB" id="R9NY63"/>
<dbReference type="PANTHER" id="PTHR21039">
    <property type="entry name" value="HISTIDINOL PHOSPHATASE-RELATED"/>
    <property type="match status" value="1"/>
</dbReference>
<evidence type="ECO:0000256" key="4">
    <source>
        <dbReference type="ARBA" id="ARBA00022605"/>
    </source>
</evidence>
<keyword evidence="4" id="KW-0028">Amino-acid biosynthesis</keyword>
<protein>
    <recommendedName>
        <fullName evidence="3">histidinol-phosphatase</fullName>
        <ecNumber evidence="3">3.1.3.15</ecNumber>
    </recommendedName>
</protein>
<evidence type="ECO:0000256" key="1">
    <source>
        <dbReference type="ARBA" id="ARBA00004970"/>
    </source>
</evidence>
<dbReference type="RefSeq" id="XP_012187280.1">
    <property type="nucleotide sequence ID" value="XM_012331890.1"/>
</dbReference>
<feature type="region of interest" description="Disordered" evidence="8">
    <location>
        <begin position="51"/>
        <end position="86"/>
    </location>
</feature>
<evidence type="ECO:0000256" key="5">
    <source>
        <dbReference type="ARBA" id="ARBA00022801"/>
    </source>
</evidence>
<reference evidence="11" key="1">
    <citation type="journal article" date="2013" name="Genome Announc.">
        <title>Draft genome sequence of the basidiomycetous yeast-like fungus Pseudozyma hubeiensis SY62, which produces an abundant amount of the biosurfactant mannosylerythritol lipids.</title>
        <authorList>
            <person name="Konishi M."/>
            <person name="Hatada Y."/>
            <person name="Horiuchi J."/>
        </authorList>
    </citation>
    <scope>NUCLEOTIDE SEQUENCE [LARGE SCALE GENOMIC DNA]</scope>
    <source>
        <strain evidence="11">SY62</strain>
    </source>
</reference>
<name>R9NY63_PSEHS</name>
<dbReference type="OrthoDB" id="5957391at2759"/>
<sequence length="417" mass="46655">MAKSDKGRASAGGNNANCISRLFQIGSYGRTGLRDLRSPLLLEQPQGPSFHLADLRNHQRPPRLPTPLTPPCPDMPHSHHSHSGQFCSHARDSLASVLQQAHDLGFTHFHLSEHVPRANFTELYPEEVSANITPAALRTTFSAYLKEARRLQAEYTNKGLHVLVGCETENITSPGTLDYLTEVLGSTPETKPEMIGKGVVDYIVGSLHHTHSIPIDFDRETFDRSVSSFSSSSTHAAHLQLIDQYLDDQLEVLHRLKPEVIGHFDLFRLFTPSLKIRGEKQIWSKVERNVRYAVEYGALFECNAASFRKGWNTSYPAREVLDLIQSLQGRLCLSDDSHGVHAVGLNYLRLKEYLIDAGVDTIWYLEKDASQSPAGQDKDGHTRPTHFARGTVAKPMGPEWKTHPFWTTFTASLESQS</sequence>
<dbReference type="EC" id="3.1.3.15" evidence="3"/>
<dbReference type="Gene3D" id="3.20.20.140">
    <property type="entry name" value="Metal-dependent hydrolases"/>
    <property type="match status" value="1"/>
</dbReference>
<organism evidence="10 11">
    <name type="scientific">Pseudozyma hubeiensis (strain SY62)</name>
    <name type="common">Yeast</name>
    <dbReference type="NCBI Taxonomy" id="1305764"/>
    <lineage>
        <taxon>Eukaryota</taxon>
        <taxon>Fungi</taxon>
        <taxon>Dikarya</taxon>
        <taxon>Basidiomycota</taxon>
        <taxon>Ustilaginomycotina</taxon>
        <taxon>Ustilaginomycetes</taxon>
        <taxon>Ustilaginales</taxon>
        <taxon>Ustilaginaceae</taxon>
        <taxon>Pseudozyma</taxon>
    </lineage>
</organism>
<dbReference type="GO" id="GO:0000105">
    <property type="term" value="P:L-histidine biosynthetic process"/>
    <property type="evidence" value="ECO:0007669"/>
    <property type="project" value="UniProtKB-UniPathway"/>
</dbReference>
<evidence type="ECO:0000256" key="7">
    <source>
        <dbReference type="ARBA" id="ARBA00049158"/>
    </source>
</evidence>
<dbReference type="InterPro" id="IPR004013">
    <property type="entry name" value="PHP_dom"/>
</dbReference>
<keyword evidence="11" id="KW-1185">Reference proteome</keyword>
<comment type="catalytic activity">
    <reaction evidence="7">
        <text>L-histidinol phosphate + H2O = L-histidinol + phosphate</text>
        <dbReference type="Rhea" id="RHEA:14465"/>
        <dbReference type="ChEBI" id="CHEBI:15377"/>
        <dbReference type="ChEBI" id="CHEBI:43474"/>
        <dbReference type="ChEBI" id="CHEBI:57699"/>
        <dbReference type="ChEBI" id="CHEBI:57980"/>
        <dbReference type="EC" id="3.1.3.15"/>
    </reaction>
</comment>
<dbReference type="NCBIfam" id="TIGR01856">
    <property type="entry name" value="hisJ_fam"/>
    <property type="match status" value="1"/>
</dbReference>
<accession>R9NY63</accession>
<dbReference type="GO" id="GO:0005737">
    <property type="term" value="C:cytoplasm"/>
    <property type="evidence" value="ECO:0007669"/>
    <property type="project" value="TreeGrafter"/>
</dbReference>
<keyword evidence="5" id="KW-0378">Hydrolase</keyword>
<evidence type="ECO:0000256" key="3">
    <source>
        <dbReference type="ARBA" id="ARBA00013085"/>
    </source>
</evidence>
<dbReference type="InterPro" id="IPR010140">
    <property type="entry name" value="Histidinol_P_phosphatase_HisJ"/>
</dbReference>
<dbReference type="eggNOG" id="ENOG502RXUQ">
    <property type="taxonomic scope" value="Eukaryota"/>
</dbReference>
<dbReference type="PANTHER" id="PTHR21039:SF0">
    <property type="entry name" value="HISTIDINOL-PHOSPHATASE"/>
    <property type="match status" value="1"/>
</dbReference>
<dbReference type="UniPathway" id="UPA00031">
    <property type="reaction ID" value="UER00013"/>
</dbReference>
<feature type="compositionally biased region" description="Pro residues" evidence="8">
    <location>
        <begin position="62"/>
        <end position="74"/>
    </location>
</feature>
<feature type="domain" description="PHP" evidence="9">
    <location>
        <begin position="79"/>
        <end position="304"/>
    </location>
</feature>
<comment type="similarity">
    <text evidence="2">Belongs to the PHP hydrolase family. HisK subfamily.</text>
</comment>
<dbReference type="STRING" id="1305764.R9NY63"/>
<dbReference type="SUPFAM" id="SSF89550">
    <property type="entry name" value="PHP domain-like"/>
    <property type="match status" value="1"/>
</dbReference>
<dbReference type="GeneID" id="24106559"/>
<dbReference type="CDD" id="cd12110">
    <property type="entry name" value="PHP_HisPPase_Hisj_like"/>
    <property type="match status" value="1"/>
</dbReference>
<evidence type="ECO:0000313" key="11">
    <source>
        <dbReference type="Proteomes" id="UP000014071"/>
    </source>
</evidence>
<dbReference type="Pfam" id="PF02811">
    <property type="entry name" value="PHP"/>
    <property type="match status" value="1"/>
</dbReference>
<evidence type="ECO:0000256" key="8">
    <source>
        <dbReference type="SAM" id="MobiDB-lite"/>
    </source>
</evidence>
<dbReference type="InterPro" id="IPR016195">
    <property type="entry name" value="Pol/histidinol_Pase-like"/>
</dbReference>
<evidence type="ECO:0000256" key="6">
    <source>
        <dbReference type="ARBA" id="ARBA00023102"/>
    </source>
</evidence>
<dbReference type="Proteomes" id="UP000014071">
    <property type="component" value="Unassembled WGS sequence"/>
</dbReference>
<feature type="region of interest" description="Disordered" evidence="8">
    <location>
        <begin position="371"/>
        <end position="398"/>
    </location>
</feature>
<dbReference type="GO" id="GO:0004401">
    <property type="term" value="F:histidinol-phosphatase activity"/>
    <property type="evidence" value="ECO:0007669"/>
    <property type="project" value="UniProtKB-EC"/>
</dbReference>
<dbReference type="HOGENOM" id="CLU_054611_0_0_1"/>
<dbReference type="EMBL" id="DF238778">
    <property type="protein sequence ID" value="GAC93693.1"/>
    <property type="molecule type" value="Genomic_DNA"/>
</dbReference>
<evidence type="ECO:0000313" key="10">
    <source>
        <dbReference type="EMBL" id="GAC93693.1"/>
    </source>
</evidence>
<proteinExistence type="inferred from homology"/>
<comment type="pathway">
    <text evidence="1">Amino-acid biosynthesis; L-histidine biosynthesis; L-histidine from 5-phospho-alpha-D-ribose 1-diphosphate: step 8/9.</text>
</comment>
<evidence type="ECO:0000256" key="2">
    <source>
        <dbReference type="ARBA" id="ARBA00009152"/>
    </source>
</evidence>
<evidence type="ECO:0000259" key="9">
    <source>
        <dbReference type="Pfam" id="PF02811"/>
    </source>
</evidence>
<gene>
    <name evidence="10" type="ORF">PHSY_001258</name>
</gene>